<evidence type="ECO:0000256" key="1">
    <source>
        <dbReference type="SAM" id="MobiDB-lite"/>
    </source>
</evidence>
<evidence type="ECO:0000313" key="2">
    <source>
        <dbReference type="EMBL" id="KAK9038113.1"/>
    </source>
</evidence>
<dbReference type="EMBL" id="JBBPBN010000005">
    <property type="protein sequence ID" value="KAK9038113.1"/>
    <property type="molecule type" value="Genomic_DNA"/>
</dbReference>
<keyword evidence="3" id="KW-1185">Reference proteome</keyword>
<accession>A0ABR2TKW9</accession>
<evidence type="ECO:0000313" key="3">
    <source>
        <dbReference type="Proteomes" id="UP001396334"/>
    </source>
</evidence>
<protein>
    <submittedName>
        <fullName evidence="2">Uncharacterized protein</fullName>
    </submittedName>
</protein>
<gene>
    <name evidence="2" type="ORF">V6N11_023002</name>
</gene>
<name>A0ABR2TKW9_9ROSI</name>
<organism evidence="2 3">
    <name type="scientific">Hibiscus sabdariffa</name>
    <name type="common">roselle</name>
    <dbReference type="NCBI Taxonomy" id="183260"/>
    <lineage>
        <taxon>Eukaryota</taxon>
        <taxon>Viridiplantae</taxon>
        <taxon>Streptophyta</taxon>
        <taxon>Embryophyta</taxon>
        <taxon>Tracheophyta</taxon>
        <taxon>Spermatophyta</taxon>
        <taxon>Magnoliopsida</taxon>
        <taxon>eudicotyledons</taxon>
        <taxon>Gunneridae</taxon>
        <taxon>Pentapetalae</taxon>
        <taxon>rosids</taxon>
        <taxon>malvids</taxon>
        <taxon>Malvales</taxon>
        <taxon>Malvaceae</taxon>
        <taxon>Malvoideae</taxon>
        <taxon>Hibiscus</taxon>
    </lineage>
</organism>
<comment type="caution">
    <text evidence="2">The sequence shown here is derived from an EMBL/GenBank/DDBJ whole genome shotgun (WGS) entry which is preliminary data.</text>
</comment>
<proteinExistence type="predicted"/>
<sequence>MDYGTMWLGEPEKQASERSTMPAGLSNVEDLEWVFDFRIDPGKEPLVCLKPLIFFLLKFHKRVVNSLKKSGLAFVGNAIVVKALVMVKH</sequence>
<reference evidence="2 3" key="1">
    <citation type="journal article" date="2024" name="G3 (Bethesda)">
        <title>Genome assembly of Hibiscus sabdariffa L. provides insights into metabolisms of medicinal natural products.</title>
        <authorList>
            <person name="Kim T."/>
        </authorList>
    </citation>
    <scope>NUCLEOTIDE SEQUENCE [LARGE SCALE GENOMIC DNA]</scope>
    <source>
        <strain evidence="2">TK-2024</strain>
        <tissue evidence="2">Old leaves</tissue>
    </source>
</reference>
<dbReference type="Proteomes" id="UP001396334">
    <property type="component" value="Unassembled WGS sequence"/>
</dbReference>
<feature type="region of interest" description="Disordered" evidence="1">
    <location>
        <begin position="1"/>
        <end position="21"/>
    </location>
</feature>